<sequence>MIRCLQERNLRLIGSRALTNRLPVRWMESGSKNKEVAKGSFRVVERERRIPDEFRPKDGKEAACYELDPTKDEVLNDKFAKIEYGRKLWKDRISMVQRNDFLVRVMENLKPEEQKRLREDAEIVARMTFTENMTRLVDSSSRHSLAVASVVYASYLCLRPTRDEEQILEILERAANKNIALDSWLSRAAHWLESALHPSRKKRLTKVFELRAGEYGEAFSPSLQIVDDRMMLKLGRCMVNCFFTDMKVPKLTRICCVLEKRAFQKLAGHSEQISRDQTIFDGADSCIFSAPVPGDDDV</sequence>
<accession>A0A7S0G765</accession>
<gene>
    <name evidence="1" type="ORF">RMAR0315_LOCUS9556</name>
</gene>
<reference evidence="1" key="1">
    <citation type="submission" date="2021-01" db="EMBL/GenBank/DDBJ databases">
        <authorList>
            <person name="Corre E."/>
            <person name="Pelletier E."/>
            <person name="Niang G."/>
            <person name="Scheremetjew M."/>
            <person name="Finn R."/>
            <person name="Kale V."/>
            <person name="Holt S."/>
            <person name="Cochrane G."/>
            <person name="Meng A."/>
            <person name="Brown T."/>
            <person name="Cohen L."/>
        </authorList>
    </citation>
    <scope>NUCLEOTIDE SEQUENCE</scope>
    <source>
        <strain evidence="1">UTEX LB 2760</strain>
    </source>
</reference>
<organism evidence="1">
    <name type="scientific">Rhodosorus marinus</name>
    <dbReference type="NCBI Taxonomy" id="101924"/>
    <lineage>
        <taxon>Eukaryota</taxon>
        <taxon>Rhodophyta</taxon>
        <taxon>Stylonematophyceae</taxon>
        <taxon>Stylonematales</taxon>
        <taxon>Stylonemataceae</taxon>
        <taxon>Rhodosorus</taxon>
    </lineage>
</organism>
<protein>
    <recommendedName>
        <fullName evidence="2">L-2-amino-thiazoline-4-carboxylic acid hydrolase</fullName>
    </recommendedName>
</protein>
<name>A0A7S0G765_9RHOD</name>
<evidence type="ECO:0000313" key="1">
    <source>
        <dbReference type="EMBL" id="CAD8399563.1"/>
    </source>
</evidence>
<proteinExistence type="predicted"/>
<dbReference type="EMBL" id="HBEK01017521">
    <property type="protein sequence ID" value="CAD8399563.1"/>
    <property type="molecule type" value="Transcribed_RNA"/>
</dbReference>
<dbReference type="AlphaFoldDB" id="A0A7S0G765"/>
<evidence type="ECO:0008006" key="2">
    <source>
        <dbReference type="Google" id="ProtNLM"/>
    </source>
</evidence>